<gene>
    <name evidence="7" type="ordered locus">UWK_03587</name>
</gene>
<dbReference type="KEGG" id="dsf:UWK_03587"/>
<evidence type="ECO:0000259" key="6">
    <source>
        <dbReference type="PROSITE" id="PS51918"/>
    </source>
</evidence>
<dbReference type="InterPro" id="IPR006638">
    <property type="entry name" value="Elp3/MiaA/NifB-like_rSAM"/>
</dbReference>
<geneLocation type="plasmid" evidence="8">
    <name>pDESSD</name>
</geneLocation>
<dbReference type="InterPro" id="IPR051198">
    <property type="entry name" value="BchE-like"/>
</dbReference>
<evidence type="ECO:0000256" key="2">
    <source>
        <dbReference type="ARBA" id="ARBA00022691"/>
    </source>
</evidence>
<keyword evidence="2" id="KW-0949">S-adenosyl-L-methionine</keyword>
<dbReference type="Gene3D" id="3.20.20.70">
    <property type="entry name" value="Aldolase class I"/>
    <property type="match status" value="1"/>
</dbReference>
<dbReference type="OrthoDB" id="9801424at2"/>
<dbReference type="PANTHER" id="PTHR43409:SF4">
    <property type="entry name" value="RADICAL SAM SUPERFAMILY PROTEIN"/>
    <property type="match status" value="1"/>
</dbReference>
<comment type="cofactor">
    <cofactor evidence="1">
        <name>[4Fe-4S] cluster</name>
        <dbReference type="ChEBI" id="CHEBI:49883"/>
    </cofactor>
</comment>
<dbReference type="SMART" id="SM00729">
    <property type="entry name" value="Elp3"/>
    <property type="match status" value="1"/>
</dbReference>
<organism evidence="7 8">
    <name type="scientific">Desulfocapsa sulfexigens (strain DSM 10523 / SB164P1)</name>
    <dbReference type="NCBI Taxonomy" id="1167006"/>
    <lineage>
        <taxon>Bacteria</taxon>
        <taxon>Pseudomonadati</taxon>
        <taxon>Thermodesulfobacteriota</taxon>
        <taxon>Desulfobulbia</taxon>
        <taxon>Desulfobulbales</taxon>
        <taxon>Desulfocapsaceae</taxon>
        <taxon>Desulfocapsa</taxon>
    </lineage>
</organism>
<dbReference type="GO" id="GO:0046872">
    <property type="term" value="F:metal ion binding"/>
    <property type="evidence" value="ECO:0007669"/>
    <property type="project" value="UniProtKB-KW"/>
</dbReference>
<evidence type="ECO:0000313" key="7">
    <source>
        <dbReference type="EMBL" id="AGF80096.1"/>
    </source>
</evidence>
<evidence type="ECO:0000256" key="5">
    <source>
        <dbReference type="ARBA" id="ARBA00023014"/>
    </source>
</evidence>
<dbReference type="HOGENOM" id="CLU_486392_0_0_7"/>
<keyword evidence="8" id="KW-1185">Reference proteome</keyword>
<dbReference type="PROSITE" id="PS51918">
    <property type="entry name" value="RADICAL_SAM"/>
    <property type="match status" value="1"/>
</dbReference>
<dbReference type="InterPro" id="IPR007197">
    <property type="entry name" value="rSAM"/>
</dbReference>
<keyword evidence="7" id="KW-0614">Plasmid</keyword>
<dbReference type="GO" id="GO:0051536">
    <property type="term" value="F:iron-sulfur cluster binding"/>
    <property type="evidence" value="ECO:0007669"/>
    <property type="project" value="UniProtKB-KW"/>
</dbReference>
<feature type="domain" description="Radical SAM core" evidence="6">
    <location>
        <begin position="259"/>
        <end position="499"/>
    </location>
</feature>
<dbReference type="EMBL" id="CP003986">
    <property type="protein sequence ID" value="AGF80096.1"/>
    <property type="molecule type" value="Genomic_DNA"/>
</dbReference>
<evidence type="ECO:0000256" key="1">
    <source>
        <dbReference type="ARBA" id="ARBA00001966"/>
    </source>
</evidence>
<evidence type="ECO:0000256" key="3">
    <source>
        <dbReference type="ARBA" id="ARBA00022723"/>
    </source>
</evidence>
<keyword evidence="3" id="KW-0479">Metal-binding</keyword>
<proteinExistence type="predicted"/>
<reference evidence="8" key="1">
    <citation type="journal article" date="2013" name="Stand. Genomic Sci.">
        <title>Complete genome sequence of Desulfocapsa sulfexigens, a marine deltaproteobacterium specialized in disproportionating inorganic sulfur compounds.</title>
        <authorList>
            <person name="Finster K.W."/>
            <person name="Kjeldsen K.U."/>
            <person name="Kube M."/>
            <person name="Reinhardt R."/>
            <person name="Mussmann M."/>
            <person name="Amann R."/>
            <person name="Schreiber L."/>
        </authorList>
    </citation>
    <scope>NUCLEOTIDE SEQUENCE [LARGE SCALE GENOMIC DNA]</scope>
    <source>
        <strain evidence="8">DSM 10523 / SB164P1</strain>
        <plasmid evidence="8">pDESSD</plasmid>
    </source>
</reference>
<dbReference type="RefSeq" id="WP_015405778.1">
    <property type="nucleotide sequence ID" value="NC_020305.1"/>
</dbReference>
<dbReference type="InterPro" id="IPR058240">
    <property type="entry name" value="rSAM_sf"/>
</dbReference>
<sequence>MKIAIIFPPIFDPSMPYLAPFQLKSYIKKRRPSCEIDVCDLNILFFNSIVNNPYKNFNYSLNNTSSYESIITCESSITSALSNWSQTHGVEITRQSADYFFDTSNSEGYESFLENTTPFENYLSNLIINHIDIPKYDLFFFSITSYEQLLPSLILSKIVKSMNKTTNICLGGNIISRIFKGLLNSPLLTSIDFLVIKEGELPSVNLVDYLSNRKPGNLTNSLIEVSTKKVIDRTQKSKIFEIDQIPTIEFNEEELGLYFSPEPVIPISLARGCSWGKCSYCGIHTVWGSGYRTKLPIKLANEIENHKRRYSTNNFRLIDESPAIKDLLKLSDELISKNLEVNIETYLNLSSALSDRETTNTLYEAGFNQLFLGIESLNKELLTEIGKSINHPNRYADLLESTHEAGISNYSFLMVGLPNDSINNELEVEKFVLSNSDIDTIAISSFIPLSNSPMYSDISFQSKHGIKFTPRGPLTTRCDYKTNNRDVSEETNNRAKAMANRIFIGRRDLCLSSNIPYESRFYLINKFGNNCFKDLAKATSFSFNEPLISTELDGRLTGLK</sequence>
<dbReference type="Pfam" id="PF04055">
    <property type="entry name" value="Radical_SAM"/>
    <property type="match status" value="1"/>
</dbReference>
<dbReference type="Proteomes" id="UP000011721">
    <property type="component" value="Plasmid unnamed"/>
</dbReference>
<accession>M1PUU3</accession>
<evidence type="ECO:0000256" key="4">
    <source>
        <dbReference type="ARBA" id="ARBA00023004"/>
    </source>
</evidence>
<name>M1PUU3_DESSD</name>
<dbReference type="AlphaFoldDB" id="M1PUU3"/>
<dbReference type="GO" id="GO:0003824">
    <property type="term" value="F:catalytic activity"/>
    <property type="evidence" value="ECO:0007669"/>
    <property type="project" value="InterPro"/>
</dbReference>
<protein>
    <submittedName>
        <fullName evidence="7">Fe-S oxidoreductase</fullName>
    </submittedName>
</protein>
<keyword evidence="5" id="KW-0411">Iron-sulfur</keyword>
<dbReference type="SUPFAM" id="SSF102114">
    <property type="entry name" value="Radical SAM enzymes"/>
    <property type="match status" value="1"/>
</dbReference>
<dbReference type="PANTHER" id="PTHR43409">
    <property type="entry name" value="ANAEROBIC MAGNESIUM-PROTOPORPHYRIN IX MONOMETHYL ESTER CYCLASE-RELATED"/>
    <property type="match status" value="1"/>
</dbReference>
<dbReference type="InterPro" id="IPR013785">
    <property type="entry name" value="Aldolase_TIM"/>
</dbReference>
<keyword evidence="4" id="KW-0408">Iron</keyword>
<dbReference type="SFLD" id="SFLDG01082">
    <property type="entry name" value="B12-binding_domain_containing"/>
    <property type="match status" value="1"/>
</dbReference>
<dbReference type="SFLD" id="SFLDS00029">
    <property type="entry name" value="Radical_SAM"/>
    <property type="match status" value="1"/>
</dbReference>
<evidence type="ECO:0000313" key="8">
    <source>
        <dbReference type="Proteomes" id="UP000011721"/>
    </source>
</evidence>